<sequence>MFTGIIEDRGRIVCNIIKKYTRRLIIKSKFNDLCIGESISVNGVCLTLFAKKKEGFLMFDVSPETLLCTTLKKLKVGDIVNLERAMPAYGRFGGHYLTGHIDSIAIVKEKNIFENCVELVVGDFSNSFLPYVFIKGSIALDGVSLTINNIIDGNIKLMLIPHTLKITTINYFKLGQRLNVEFDYLTRVVLHQLKTLNVIKMNQLKYN</sequence>
<evidence type="ECO:0000313" key="13">
    <source>
        <dbReference type="Proteomes" id="UP001360424"/>
    </source>
</evidence>
<accession>A0ABZ2H0F7</accession>
<evidence type="ECO:0000256" key="10">
    <source>
        <dbReference type="PROSITE-ProRule" id="PRU00524"/>
    </source>
</evidence>
<dbReference type="Proteomes" id="UP001360424">
    <property type="component" value="Chromosome"/>
</dbReference>
<keyword evidence="13" id="KW-1185">Reference proteome</keyword>
<name>A0ABZ2H0F7_9GAMM</name>
<dbReference type="RefSeq" id="WP_338521574.1">
    <property type="nucleotide sequence ID" value="NZ_CP135136.1"/>
</dbReference>
<gene>
    <name evidence="12" type="ORF">RQL38_00020</name>
</gene>
<evidence type="ECO:0000256" key="1">
    <source>
        <dbReference type="ARBA" id="ARBA00000968"/>
    </source>
</evidence>
<evidence type="ECO:0000256" key="6">
    <source>
        <dbReference type="ARBA" id="ARBA00022619"/>
    </source>
</evidence>
<evidence type="ECO:0000256" key="3">
    <source>
        <dbReference type="ARBA" id="ARBA00004887"/>
    </source>
</evidence>
<organism evidence="12 13">
    <name type="scientific">Candidatus Legionella polyplacis</name>
    <dbReference type="NCBI Taxonomy" id="2005262"/>
    <lineage>
        <taxon>Bacteria</taxon>
        <taxon>Pseudomonadati</taxon>
        <taxon>Pseudomonadota</taxon>
        <taxon>Gammaproteobacteria</taxon>
        <taxon>Legionellales</taxon>
        <taxon>Legionellaceae</taxon>
        <taxon>Legionella</taxon>
    </lineage>
</organism>
<dbReference type="NCBIfam" id="TIGR00187">
    <property type="entry name" value="ribE"/>
    <property type="match status" value="1"/>
</dbReference>
<reference evidence="12" key="1">
    <citation type="submission" date="2023-09" db="EMBL/GenBank/DDBJ databases">
        <title>Genomes of two closely related lineages of the louse Polyplax serrata with different host specificities.</title>
        <authorList>
            <person name="Martinu J."/>
            <person name="Tarabai H."/>
            <person name="Stefka J."/>
            <person name="Hypsa V."/>
        </authorList>
    </citation>
    <scope>NUCLEOTIDE SEQUENCE [LARGE SCALE GENOMIC DNA]</scope>
    <source>
        <strain evidence="12">HR10_N</strain>
    </source>
</reference>
<comment type="function">
    <text evidence="2">Catalyzes the dismutation of two molecules of 6,7-dimethyl-8-ribityllumazine, resulting in the formation of riboflavin and 5-amino-6-(D-ribitylamino)uracil.</text>
</comment>
<evidence type="ECO:0000256" key="9">
    <source>
        <dbReference type="NCBIfam" id="TIGR00187"/>
    </source>
</evidence>
<evidence type="ECO:0000256" key="5">
    <source>
        <dbReference type="ARBA" id="ARBA00013950"/>
    </source>
</evidence>
<protein>
    <recommendedName>
        <fullName evidence="5 9">Riboflavin synthase</fullName>
        <ecNumber evidence="4 9">2.5.1.9</ecNumber>
    </recommendedName>
</protein>
<dbReference type="InterPro" id="IPR001783">
    <property type="entry name" value="Lumazine-bd"/>
</dbReference>
<dbReference type="InterPro" id="IPR026017">
    <property type="entry name" value="Lumazine-bd_dom"/>
</dbReference>
<evidence type="ECO:0000256" key="4">
    <source>
        <dbReference type="ARBA" id="ARBA00012827"/>
    </source>
</evidence>
<dbReference type="PANTHER" id="PTHR21098:SF12">
    <property type="entry name" value="RIBOFLAVIN SYNTHASE"/>
    <property type="match status" value="1"/>
</dbReference>
<dbReference type="GO" id="GO:0004746">
    <property type="term" value="F:riboflavin synthase activity"/>
    <property type="evidence" value="ECO:0007669"/>
    <property type="project" value="UniProtKB-EC"/>
</dbReference>
<feature type="repeat" description="Lumazine-binding" evidence="10">
    <location>
        <begin position="1"/>
        <end position="95"/>
    </location>
</feature>
<dbReference type="PANTHER" id="PTHR21098">
    <property type="entry name" value="RIBOFLAVIN SYNTHASE ALPHA CHAIN"/>
    <property type="match status" value="1"/>
</dbReference>
<evidence type="ECO:0000256" key="7">
    <source>
        <dbReference type="ARBA" id="ARBA00022679"/>
    </source>
</evidence>
<dbReference type="CDD" id="cd00402">
    <property type="entry name" value="Riboflavin_synthase_like"/>
    <property type="match status" value="1"/>
</dbReference>
<evidence type="ECO:0000313" key="12">
    <source>
        <dbReference type="EMBL" id="WWR12022.1"/>
    </source>
</evidence>
<feature type="domain" description="Lumazine-binding" evidence="11">
    <location>
        <begin position="96"/>
        <end position="193"/>
    </location>
</feature>
<evidence type="ECO:0000259" key="11">
    <source>
        <dbReference type="PROSITE" id="PS51177"/>
    </source>
</evidence>
<feature type="repeat" description="Lumazine-binding" evidence="10">
    <location>
        <begin position="96"/>
        <end position="193"/>
    </location>
</feature>
<dbReference type="InterPro" id="IPR023366">
    <property type="entry name" value="ATP_synth_asu-like_sf"/>
</dbReference>
<dbReference type="EC" id="2.5.1.9" evidence="4 9"/>
<dbReference type="PIRSF" id="PIRSF000498">
    <property type="entry name" value="Riboflavin_syn_A"/>
    <property type="match status" value="1"/>
</dbReference>
<dbReference type="Pfam" id="PF00677">
    <property type="entry name" value="Lum_binding"/>
    <property type="match status" value="2"/>
</dbReference>
<comment type="pathway">
    <text evidence="3">Cofactor biosynthesis; riboflavin biosynthesis; riboflavin from 2-hydroxy-3-oxobutyl phosphate and 5-amino-6-(D-ribitylamino)uracil: step 2/2.</text>
</comment>
<dbReference type="NCBIfam" id="NF006767">
    <property type="entry name" value="PRK09289.1"/>
    <property type="match status" value="1"/>
</dbReference>
<dbReference type="PROSITE" id="PS51177">
    <property type="entry name" value="LUMAZINE_BIND"/>
    <property type="match status" value="2"/>
</dbReference>
<proteinExistence type="predicted"/>
<dbReference type="Gene3D" id="2.40.30.20">
    <property type="match status" value="2"/>
</dbReference>
<keyword evidence="6" id="KW-0686">Riboflavin biosynthesis</keyword>
<dbReference type="EMBL" id="CP135136">
    <property type="protein sequence ID" value="WWR12022.1"/>
    <property type="molecule type" value="Genomic_DNA"/>
</dbReference>
<evidence type="ECO:0000256" key="2">
    <source>
        <dbReference type="ARBA" id="ARBA00002803"/>
    </source>
</evidence>
<dbReference type="InterPro" id="IPR017938">
    <property type="entry name" value="Riboflavin_synthase-like_b-brl"/>
</dbReference>
<comment type="catalytic activity">
    <reaction evidence="1">
        <text>2 6,7-dimethyl-8-(1-D-ribityl)lumazine + H(+) = 5-amino-6-(D-ribitylamino)uracil + riboflavin</text>
        <dbReference type="Rhea" id="RHEA:20772"/>
        <dbReference type="ChEBI" id="CHEBI:15378"/>
        <dbReference type="ChEBI" id="CHEBI:15934"/>
        <dbReference type="ChEBI" id="CHEBI:57986"/>
        <dbReference type="ChEBI" id="CHEBI:58201"/>
        <dbReference type="EC" id="2.5.1.9"/>
    </reaction>
</comment>
<evidence type="ECO:0000256" key="8">
    <source>
        <dbReference type="ARBA" id="ARBA00022737"/>
    </source>
</evidence>
<feature type="domain" description="Lumazine-binding" evidence="11">
    <location>
        <begin position="1"/>
        <end position="95"/>
    </location>
</feature>
<dbReference type="SUPFAM" id="SSF63380">
    <property type="entry name" value="Riboflavin synthase domain-like"/>
    <property type="match status" value="2"/>
</dbReference>
<keyword evidence="8" id="KW-0677">Repeat</keyword>
<keyword evidence="7 12" id="KW-0808">Transferase</keyword>